<keyword evidence="1" id="KW-1133">Transmembrane helix</keyword>
<sequence>MKARYVVVLGILSGLVSFFLFTFLDFYAFLQGPSWWFNPIDEYVLPIVVGIAVANLVSGKFNTILRIYINLISGVVSYVGSYVIILTLISIHQLLI</sequence>
<feature type="transmembrane region" description="Helical" evidence="1">
    <location>
        <begin position="42"/>
        <end position="61"/>
    </location>
</feature>
<dbReference type="KEGG" id="sazo:D1868_10525"/>
<dbReference type="Proteomes" id="UP000423396">
    <property type="component" value="Chromosome"/>
</dbReference>
<dbReference type="AlphaFoldDB" id="A0A650CRB8"/>
<evidence type="ECO:0000256" key="1">
    <source>
        <dbReference type="SAM" id="Phobius"/>
    </source>
</evidence>
<feature type="transmembrane region" description="Helical" evidence="1">
    <location>
        <begin position="67"/>
        <end position="91"/>
    </location>
</feature>
<protein>
    <submittedName>
        <fullName evidence="2">Uncharacterized protein</fullName>
    </submittedName>
</protein>
<name>A0A650CRB8_9CREN</name>
<dbReference type="RefSeq" id="WP_156007831.1">
    <property type="nucleotide sequence ID" value="NZ_CP045483.1"/>
</dbReference>
<accession>A0A650CRB8</accession>
<feature type="transmembrane region" description="Helical" evidence="1">
    <location>
        <begin position="6"/>
        <end position="30"/>
    </location>
</feature>
<dbReference type="EMBL" id="CP045483">
    <property type="protein sequence ID" value="QGR20380.1"/>
    <property type="molecule type" value="Genomic_DNA"/>
</dbReference>
<proteinExistence type="predicted"/>
<evidence type="ECO:0000313" key="3">
    <source>
        <dbReference type="Proteomes" id="UP000423396"/>
    </source>
</evidence>
<dbReference type="GeneID" id="42799511"/>
<keyword evidence="1" id="KW-0812">Transmembrane</keyword>
<keyword evidence="1" id="KW-0472">Membrane</keyword>
<evidence type="ECO:0000313" key="2">
    <source>
        <dbReference type="EMBL" id="QGR20380.1"/>
    </source>
</evidence>
<organism evidence="2 3">
    <name type="scientific">Stygiolobus azoricus</name>
    <dbReference type="NCBI Taxonomy" id="41675"/>
    <lineage>
        <taxon>Archaea</taxon>
        <taxon>Thermoproteota</taxon>
        <taxon>Thermoprotei</taxon>
        <taxon>Sulfolobales</taxon>
        <taxon>Sulfolobaceae</taxon>
        <taxon>Stygiolobus</taxon>
    </lineage>
</organism>
<keyword evidence="3" id="KW-1185">Reference proteome</keyword>
<reference evidence="2 3" key="1">
    <citation type="submission" date="2019-10" db="EMBL/GenBank/DDBJ databases">
        <title>Genome Sequences from Six Type Strain Members of the Archaeal Family Sulfolobaceae: Acidianus ambivalens, Acidianus infernus, Metallosphaera prunae, Stygiolobus azoricus, Sulfolobus metallicus, and Sulfurisphaera ohwakuensis.</title>
        <authorList>
            <person name="Counts J.A."/>
            <person name="Kelly R.M."/>
        </authorList>
    </citation>
    <scope>NUCLEOTIDE SEQUENCE [LARGE SCALE GENOMIC DNA]</scope>
    <source>
        <strain evidence="2 3">FC6</strain>
    </source>
</reference>
<gene>
    <name evidence="2" type="ORF">D1868_10525</name>
</gene>